<dbReference type="Proteomes" id="UP000381693">
    <property type="component" value="Unassembled WGS sequence"/>
</dbReference>
<dbReference type="InterPro" id="IPR013324">
    <property type="entry name" value="RNA_pol_sigma_r3/r4-like"/>
</dbReference>
<reference evidence="10" key="1">
    <citation type="submission" date="2019-09" db="EMBL/GenBank/DDBJ databases">
        <authorList>
            <person name="Cremers G."/>
        </authorList>
    </citation>
    <scope>NUCLEOTIDE SEQUENCE [LARGE SCALE GENOMIC DNA]</scope>
    <source>
        <strain evidence="10">3B</strain>
    </source>
</reference>
<feature type="domain" description="RNA polymerase sigma-70" evidence="8">
    <location>
        <begin position="408"/>
        <end position="421"/>
    </location>
</feature>
<evidence type="ECO:0000256" key="1">
    <source>
        <dbReference type="ARBA" id="ARBA00022490"/>
    </source>
</evidence>
<dbReference type="OrthoDB" id="9809557at2"/>
<feature type="region of interest" description="Sigma-70 factor domain-3" evidence="6">
    <location>
        <begin position="463"/>
        <end position="539"/>
    </location>
</feature>
<dbReference type="GO" id="GO:0006352">
    <property type="term" value="P:DNA-templated transcription initiation"/>
    <property type="evidence" value="ECO:0007669"/>
    <property type="project" value="UniProtKB-UniRule"/>
</dbReference>
<dbReference type="EMBL" id="CABFUZ020000014">
    <property type="protein sequence ID" value="VVM04543.1"/>
    <property type="molecule type" value="Genomic_DNA"/>
</dbReference>
<dbReference type="RefSeq" id="WP_142524264.1">
    <property type="nucleotide sequence ID" value="NZ_CABFUZ020000014.1"/>
</dbReference>
<dbReference type="InterPro" id="IPR013325">
    <property type="entry name" value="RNA_pol_sigma_r2"/>
</dbReference>
<comment type="similarity">
    <text evidence="6">Belongs to the sigma-70 factor family. RpoD/SigA subfamily.</text>
</comment>
<feature type="short sequence motif" description="Interaction with polymerase core subunit RpoC" evidence="6">
    <location>
        <begin position="408"/>
        <end position="411"/>
    </location>
</feature>
<dbReference type="InterPro" id="IPR007630">
    <property type="entry name" value="RNA_pol_sigma70_r4"/>
</dbReference>
<evidence type="ECO:0000256" key="3">
    <source>
        <dbReference type="ARBA" id="ARBA00023082"/>
    </source>
</evidence>
<dbReference type="FunFam" id="1.10.601.10:FF:000001">
    <property type="entry name" value="RNA polymerase sigma factor SigA"/>
    <property type="match status" value="1"/>
</dbReference>
<dbReference type="InterPro" id="IPR050239">
    <property type="entry name" value="Sigma-70_RNA_pol_init_factors"/>
</dbReference>
<keyword evidence="5 6" id="KW-0804">Transcription</keyword>
<dbReference type="PRINTS" id="PR00046">
    <property type="entry name" value="SIGMA70FCT"/>
</dbReference>
<dbReference type="Pfam" id="PF04542">
    <property type="entry name" value="Sigma70_r2"/>
    <property type="match status" value="1"/>
</dbReference>
<dbReference type="GO" id="GO:0003677">
    <property type="term" value="F:DNA binding"/>
    <property type="evidence" value="ECO:0007669"/>
    <property type="project" value="UniProtKB-UniRule"/>
</dbReference>
<comment type="caution">
    <text evidence="10">The sequence shown here is derived from an EMBL/GenBank/DDBJ whole genome shotgun (WGS) entry which is preliminary data.</text>
</comment>
<dbReference type="SUPFAM" id="SSF88946">
    <property type="entry name" value="Sigma2 domain of RNA polymerase sigma factors"/>
    <property type="match status" value="1"/>
</dbReference>
<feature type="region of interest" description="Sigma-70 factor domain-4" evidence="6">
    <location>
        <begin position="552"/>
        <end position="605"/>
    </location>
</feature>
<dbReference type="GO" id="GO:0005737">
    <property type="term" value="C:cytoplasm"/>
    <property type="evidence" value="ECO:0007669"/>
    <property type="project" value="UniProtKB-SubCell"/>
</dbReference>
<dbReference type="PROSITE" id="PS00716">
    <property type="entry name" value="SIGMA70_2"/>
    <property type="match status" value="1"/>
</dbReference>
<evidence type="ECO:0000256" key="5">
    <source>
        <dbReference type="ARBA" id="ARBA00023163"/>
    </source>
</evidence>
<comment type="function">
    <text evidence="6">Sigma factors are initiation factors that promote the attachment of RNA polymerase to specific initiation sites and are then released. This sigma factor is the primary sigma factor during exponential growth.</text>
</comment>
<dbReference type="InterPro" id="IPR028630">
    <property type="entry name" value="Sigma70_RpoD"/>
</dbReference>
<evidence type="ECO:0000259" key="9">
    <source>
        <dbReference type="PROSITE" id="PS00716"/>
    </source>
</evidence>
<dbReference type="InterPro" id="IPR007127">
    <property type="entry name" value="RNA_pol_sigma_70_r1_1"/>
</dbReference>
<feature type="compositionally biased region" description="Low complexity" evidence="7">
    <location>
        <begin position="13"/>
        <end position="40"/>
    </location>
</feature>
<evidence type="ECO:0000256" key="4">
    <source>
        <dbReference type="ARBA" id="ARBA00023125"/>
    </source>
</evidence>
<dbReference type="Pfam" id="PF04539">
    <property type="entry name" value="Sigma70_r3"/>
    <property type="match status" value="1"/>
</dbReference>
<keyword evidence="2 6" id="KW-0805">Transcription regulation</keyword>
<keyword evidence="3 6" id="KW-0731">Sigma factor</keyword>
<dbReference type="HAMAP" id="MF_00963">
    <property type="entry name" value="Sigma70_RpoD_SigA"/>
    <property type="match status" value="1"/>
</dbReference>
<proteinExistence type="inferred from homology"/>
<evidence type="ECO:0000313" key="10">
    <source>
        <dbReference type="EMBL" id="VVM04543.1"/>
    </source>
</evidence>
<feature type="region of interest" description="Disordered" evidence="7">
    <location>
        <begin position="1"/>
        <end position="53"/>
    </location>
</feature>
<dbReference type="InterPro" id="IPR007624">
    <property type="entry name" value="RNA_pol_sigma70_r3"/>
</dbReference>
<keyword evidence="4 6" id="KW-0238">DNA-binding</keyword>
<keyword evidence="11" id="KW-1185">Reference proteome</keyword>
<feature type="compositionally biased region" description="Basic residues" evidence="7">
    <location>
        <begin position="1"/>
        <end position="12"/>
    </location>
</feature>
<feature type="DNA-binding region" description="H-T-H motif" evidence="6">
    <location>
        <begin position="578"/>
        <end position="597"/>
    </location>
</feature>
<dbReference type="Gene3D" id="1.10.220.120">
    <property type="entry name" value="Sigma-70 factor, region 1.1"/>
    <property type="match status" value="1"/>
</dbReference>
<dbReference type="Pfam" id="PF04545">
    <property type="entry name" value="Sigma70_r4"/>
    <property type="match status" value="1"/>
</dbReference>
<feature type="domain" description="RNA polymerase sigma-70" evidence="9">
    <location>
        <begin position="577"/>
        <end position="603"/>
    </location>
</feature>
<evidence type="ECO:0000313" key="11">
    <source>
        <dbReference type="Proteomes" id="UP000381693"/>
    </source>
</evidence>
<dbReference type="CDD" id="cd06171">
    <property type="entry name" value="Sigma70_r4"/>
    <property type="match status" value="1"/>
</dbReference>
<dbReference type="NCBIfam" id="TIGR02937">
    <property type="entry name" value="sigma70-ECF"/>
    <property type="match status" value="1"/>
</dbReference>
<dbReference type="PANTHER" id="PTHR30603">
    <property type="entry name" value="RNA POLYMERASE SIGMA FACTOR RPO"/>
    <property type="match status" value="1"/>
</dbReference>
<sequence>MPRNPRTPRTKKTSVSSSPSPTSLPHDCTKSSASVSSSLSKVHATGGNGHSKAGATVASTTLVAEEQQLASKLAKIWAEEPLRQEKLRTLVKLAKEQGYLTFDDINEALPDCVPQPDEIEAIITFLRSLEIDVIESSEVDRQKPAAPADVVVHEEKETKLDILDDPVRMYLRQMGQVPLLTREEEVEISKRIENAELMVQKCLHSFGFIAREYLHLARKLEQGRERFDRLIQDKHIEGREAYMKVLPGLMSKLEEKIEESDQTYARLSASPANSKERTKLAKELEKQHLALEKIFRRFYFKQKVVEDLVQVSEERFQEICRWESERKRLRAQGRGSKSSEALKAVEDQLQEFQKQAHASVEEFKKRHGELKKWLHQAMRAKTEMVEANLRLVISIAKKYTNRGLSFLDLIQEGNMGLMKAVEKFEYRRGYKFSTYATWWIRQAITRSIADQARTIRIPVHMIETINKLMRVQKQLIQELGREPNPEEIADEIQLSVDRIRAILKMAQQPISLQSQVGESDDTTFGDFIEDKSAENPSEMTAYSLLKEKIRDVLHTLTERERTVIEQRFGLLDGYPRTLEEVGRQFRVTRERIRQIEAKALRKMRHPTRLRHLEGFLEADRGF</sequence>
<comment type="subcellular location">
    <subcellularLocation>
        <location evidence="6">Cytoplasm</location>
    </subcellularLocation>
</comment>
<organism evidence="10 11">
    <name type="scientific">Methylacidimicrobium cyclopophantes</name>
    <dbReference type="NCBI Taxonomy" id="1041766"/>
    <lineage>
        <taxon>Bacteria</taxon>
        <taxon>Pseudomonadati</taxon>
        <taxon>Verrucomicrobiota</taxon>
        <taxon>Methylacidimicrobium</taxon>
    </lineage>
</organism>
<dbReference type="PANTHER" id="PTHR30603:SF60">
    <property type="entry name" value="RNA POLYMERASE SIGMA FACTOR RPOD"/>
    <property type="match status" value="1"/>
</dbReference>
<dbReference type="InterPro" id="IPR000943">
    <property type="entry name" value="RNA_pol_sigma70"/>
</dbReference>
<dbReference type="InterPro" id="IPR009042">
    <property type="entry name" value="RNA_pol_sigma70_r1_2"/>
</dbReference>
<name>A0A5E6MGE4_9BACT</name>
<evidence type="ECO:0000256" key="7">
    <source>
        <dbReference type="SAM" id="MobiDB-lite"/>
    </source>
</evidence>
<dbReference type="InterPro" id="IPR036388">
    <property type="entry name" value="WH-like_DNA-bd_sf"/>
</dbReference>
<evidence type="ECO:0000256" key="2">
    <source>
        <dbReference type="ARBA" id="ARBA00023015"/>
    </source>
</evidence>
<feature type="region of interest" description="Sigma-70 factor domain-2" evidence="6">
    <location>
        <begin position="384"/>
        <end position="454"/>
    </location>
</feature>
<dbReference type="InterPro" id="IPR012760">
    <property type="entry name" value="RNA_pol_sigma_RpoD_C"/>
</dbReference>
<dbReference type="Pfam" id="PF03979">
    <property type="entry name" value="Sigma70_r1_1"/>
    <property type="match status" value="1"/>
</dbReference>
<evidence type="ECO:0000259" key="8">
    <source>
        <dbReference type="PROSITE" id="PS00715"/>
    </source>
</evidence>
<dbReference type="Pfam" id="PF00140">
    <property type="entry name" value="Sigma70_r1_2"/>
    <property type="match status" value="1"/>
</dbReference>
<dbReference type="Gene3D" id="1.10.10.10">
    <property type="entry name" value="Winged helix-like DNA-binding domain superfamily/Winged helix DNA-binding domain"/>
    <property type="match status" value="2"/>
</dbReference>
<dbReference type="GO" id="GO:0016987">
    <property type="term" value="F:sigma factor activity"/>
    <property type="evidence" value="ECO:0007669"/>
    <property type="project" value="UniProtKB-UniRule"/>
</dbReference>
<dbReference type="InterPro" id="IPR014284">
    <property type="entry name" value="RNA_pol_sigma-70_dom"/>
</dbReference>
<dbReference type="AlphaFoldDB" id="A0A5E6MGE4"/>
<accession>A0A5E6MGE4</accession>
<dbReference type="NCBIfam" id="TIGR02393">
    <property type="entry name" value="RpoD_Cterm"/>
    <property type="match status" value="1"/>
</dbReference>
<gene>
    <name evidence="6 10" type="primary">sigA</name>
    <name evidence="10" type="ORF">MAMC_00105</name>
</gene>
<dbReference type="SUPFAM" id="SSF88659">
    <property type="entry name" value="Sigma3 and sigma4 domains of RNA polymerase sigma factors"/>
    <property type="match status" value="2"/>
</dbReference>
<comment type="subunit">
    <text evidence="6">Interacts transiently with the RNA polymerase catalytic core.</text>
</comment>
<dbReference type="Gene3D" id="1.10.601.10">
    <property type="entry name" value="RNA Polymerase Primary Sigma Factor"/>
    <property type="match status" value="1"/>
</dbReference>
<evidence type="ECO:0000256" key="6">
    <source>
        <dbReference type="HAMAP-Rule" id="MF_00963"/>
    </source>
</evidence>
<dbReference type="PROSITE" id="PS00715">
    <property type="entry name" value="SIGMA70_1"/>
    <property type="match status" value="1"/>
</dbReference>
<keyword evidence="1 6" id="KW-0963">Cytoplasm</keyword>
<dbReference type="InterPro" id="IPR007627">
    <property type="entry name" value="RNA_pol_sigma70_r2"/>
</dbReference>
<dbReference type="InterPro" id="IPR042189">
    <property type="entry name" value="RNA_pol_sigma_70_r1_1_sf"/>
</dbReference>
<protein>
    <recommendedName>
        <fullName evidence="6">RNA polymerase sigma factor SigA</fullName>
    </recommendedName>
</protein>